<evidence type="ECO:0000313" key="4">
    <source>
        <dbReference type="Proteomes" id="UP000001064"/>
    </source>
</evidence>
<gene>
    <name evidence="3" type="ORF">DICPUDRAFT_80724</name>
</gene>
<dbReference type="EMBL" id="GL871139">
    <property type="protein sequence ID" value="EGC33500.1"/>
    <property type="molecule type" value="Genomic_DNA"/>
</dbReference>
<keyword evidence="4" id="KW-1185">Reference proteome</keyword>
<dbReference type="InParanoid" id="F0ZRC0"/>
<proteinExistence type="predicted"/>
<organism evidence="3 4">
    <name type="scientific">Dictyostelium purpureum</name>
    <name type="common">Slime mold</name>
    <dbReference type="NCBI Taxonomy" id="5786"/>
    <lineage>
        <taxon>Eukaryota</taxon>
        <taxon>Amoebozoa</taxon>
        <taxon>Evosea</taxon>
        <taxon>Eumycetozoa</taxon>
        <taxon>Dictyostelia</taxon>
        <taxon>Dictyosteliales</taxon>
        <taxon>Dictyosteliaceae</taxon>
        <taxon>Dictyostelium</taxon>
    </lineage>
</organism>
<dbReference type="RefSeq" id="XP_003289974.1">
    <property type="nucleotide sequence ID" value="XM_003289926.1"/>
</dbReference>
<feature type="compositionally biased region" description="Polar residues" evidence="2">
    <location>
        <begin position="1"/>
        <end position="10"/>
    </location>
</feature>
<dbReference type="AlphaFoldDB" id="F0ZRC0"/>
<feature type="coiled-coil region" evidence="1">
    <location>
        <begin position="160"/>
        <end position="272"/>
    </location>
</feature>
<evidence type="ECO:0000256" key="1">
    <source>
        <dbReference type="SAM" id="Coils"/>
    </source>
</evidence>
<feature type="compositionally biased region" description="Low complexity" evidence="2">
    <location>
        <begin position="11"/>
        <end position="36"/>
    </location>
</feature>
<sequence>MSSLIPNNIDTSNINSTLENSTSNNNNNNNNNNSNSPERYNKLSTPELKQLFGQILNLEYEKINKSTYDKLKPDQHVSCFNEDITSPQSIYSKRFYMDIISVRNYLITDYDVRNTKNRFYLIRKNVDKQQLDKLNGELIELLASKKRKINTAIENQKVKKLKIDQQLNNEIQQLNNENQELIKKIEQLKQEDAHYQNTIIQFKNKEEDLKNQYQQLQIQSDNQYQELKKEMDQKSRQLDQYKATISSLEACFDEKNKKLDQITKERDEAIKMFQILECDIKKYEDAPHNSNNQNIVNLEESLKDVSKVVND</sequence>
<dbReference type="GeneID" id="10504319"/>
<reference evidence="4" key="1">
    <citation type="journal article" date="2011" name="Genome Biol.">
        <title>Comparative genomics of the social amoebae Dictyostelium discoideum and Dictyostelium purpureum.</title>
        <authorList>
            <consortium name="US DOE Joint Genome Institute (JGI-PGF)"/>
            <person name="Sucgang R."/>
            <person name="Kuo A."/>
            <person name="Tian X."/>
            <person name="Salerno W."/>
            <person name="Parikh A."/>
            <person name="Feasley C.L."/>
            <person name="Dalin E."/>
            <person name="Tu H."/>
            <person name="Huang E."/>
            <person name="Barry K."/>
            <person name="Lindquist E."/>
            <person name="Shapiro H."/>
            <person name="Bruce D."/>
            <person name="Schmutz J."/>
            <person name="Salamov A."/>
            <person name="Fey P."/>
            <person name="Gaudet P."/>
            <person name="Anjard C."/>
            <person name="Babu M.M."/>
            <person name="Basu S."/>
            <person name="Bushmanova Y."/>
            <person name="van der Wel H."/>
            <person name="Katoh-Kurasawa M."/>
            <person name="Dinh C."/>
            <person name="Coutinho P.M."/>
            <person name="Saito T."/>
            <person name="Elias M."/>
            <person name="Schaap P."/>
            <person name="Kay R.R."/>
            <person name="Henrissat B."/>
            <person name="Eichinger L."/>
            <person name="Rivero F."/>
            <person name="Putnam N.H."/>
            <person name="West C.M."/>
            <person name="Loomis W.F."/>
            <person name="Chisholm R.L."/>
            <person name="Shaulsky G."/>
            <person name="Strassmann J.E."/>
            <person name="Queller D.C."/>
            <person name="Kuspa A."/>
            <person name="Grigoriev I.V."/>
        </authorList>
    </citation>
    <scope>NUCLEOTIDE SEQUENCE [LARGE SCALE GENOMIC DNA]</scope>
    <source>
        <strain evidence="4">QSDP1</strain>
    </source>
</reference>
<feature type="region of interest" description="Disordered" evidence="2">
    <location>
        <begin position="1"/>
        <end position="41"/>
    </location>
</feature>
<dbReference type="Proteomes" id="UP000001064">
    <property type="component" value="Unassembled WGS sequence"/>
</dbReference>
<dbReference type="KEGG" id="dpp:DICPUDRAFT_80724"/>
<dbReference type="VEuPathDB" id="AmoebaDB:DICPUDRAFT_80724"/>
<keyword evidence="1" id="KW-0175">Coiled coil</keyword>
<protein>
    <submittedName>
        <fullName evidence="3">Uncharacterized protein</fullName>
    </submittedName>
</protein>
<name>F0ZRC0_DICPU</name>
<dbReference type="OMA" id="SCFNEDI"/>
<evidence type="ECO:0000313" key="3">
    <source>
        <dbReference type="EMBL" id="EGC33500.1"/>
    </source>
</evidence>
<evidence type="ECO:0000256" key="2">
    <source>
        <dbReference type="SAM" id="MobiDB-lite"/>
    </source>
</evidence>
<accession>F0ZRC0</accession>